<dbReference type="Pfam" id="PF04981">
    <property type="entry name" value="NMD3"/>
    <property type="match status" value="1"/>
</dbReference>
<accession>A0AAV9XZG1</accession>
<keyword evidence="4 7" id="KW-0963">Cytoplasm</keyword>
<dbReference type="AlphaFoldDB" id="A0AAV9XZG1"/>
<evidence type="ECO:0000259" key="9">
    <source>
        <dbReference type="Pfam" id="PF04981"/>
    </source>
</evidence>
<evidence type="ECO:0000256" key="1">
    <source>
        <dbReference type="ARBA" id="ARBA00009794"/>
    </source>
</evidence>
<dbReference type="GO" id="GO:0000055">
    <property type="term" value="P:ribosomal large subunit export from nucleus"/>
    <property type="evidence" value="ECO:0007669"/>
    <property type="project" value="TreeGrafter"/>
</dbReference>
<dbReference type="InterPro" id="IPR048899">
    <property type="entry name" value="NMD_SH3"/>
</dbReference>
<dbReference type="GO" id="GO:0015031">
    <property type="term" value="P:protein transport"/>
    <property type="evidence" value="ECO:0007669"/>
    <property type="project" value="UniProtKB-KW"/>
</dbReference>
<keyword evidence="6 7" id="KW-0539">Nucleus</keyword>
<dbReference type="GO" id="GO:0005634">
    <property type="term" value="C:nucleus"/>
    <property type="evidence" value="ECO:0007669"/>
    <property type="project" value="UniProtKB-SubCell"/>
</dbReference>
<comment type="subcellular location">
    <subcellularLocation>
        <location evidence="7">Cytoplasm</location>
    </subcellularLocation>
    <subcellularLocation>
        <location evidence="7">Nucleus</location>
    </subcellularLocation>
</comment>
<evidence type="ECO:0000256" key="3">
    <source>
        <dbReference type="ARBA" id="ARBA00022448"/>
    </source>
</evidence>
<dbReference type="Proteomes" id="UP001311799">
    <property type="component" value="Unassembled WGS sequence"/>
</dbReference>
<dbReference type="Pfam" id="PF21192">
    <property type="entry name" value="OB_NMD3"/>
    <property type="match status" value="1"/>
</dbReference>
<comment type="function">
    <text evidence="7">Acts as an adapter for the XPO1/CRM1-mediated export of the 60S ribosomal subunit.</text>
</comment>
<dbReference type="Pfam" id="PF21193">
    <property type="entry name" value="NMD_SH3"/>
    <property type="match status" value="1"/>
</dbReference>
<organism evidence="12 13">
    <name type="scientific">Cryptosporidium xiaoi</name>
    <dbReference type="NCBI Taxonomy" id="659607"/>
    <lineage>
        <taxon>Eukaryota</taxon>
        <taxon>Sar</taxon>
        <taxon>Alveolata</taxon>
        <taxon>Apicomplexa</taxon>
        <taxon>Conoidasida</taxon>
        <taxon>Coccidia</taxon>
        <taxon>Eucoccidiorida</taxon>
        <taxon>Eimeriorina</taxon>
        <taxon>Cryptosporidiidae</taxon>
        <taxon>Cryptosporidium</taxon>
    </lineage>
</organism>
<evidence type="ECO:0000259" key="11">
    <source>
        <dbReference type="Pfam" id="PF21193"/>
    </source>
</evidence>
<feature type="domain" description="60S ribosomal export protein NMD3 OB-fold" evidence="10">
    <location>
        <begin position="355"/>
        <end position="452"/>
    </location>
</feature>
<dbReference type="InterPro" id="IPR048898">
    <property type="entry name" value="OB_NMD3"/>
</dbReference>
<reference evidence="12 13" key="1">
    <citation type="submission" date="2023-10" db="EMBL/GenBank/DDBJ databases">
        <title>Comparative genomics analysis reveals potential genetic determinants of host preference in Cryptosporidium xiaoi.</title>
        <authorList>
            <person name="Xiao L."/>
            <person name="Li J."/>
        </authorList>
    </citation>
    <scope>NUCLEOTIDE SEQUENCE [LARGE SCALE GENOMIC DNA]</scope>
    <source>
        <strain evidence="12 13">52996</strain>
    </source>
</reference>
<gene>
    <name evidence="12" type="ORF">RS030_182711</name>
</gene>
<feature type="domain" description="60S ribosomal export protein NMD3 SH3" evidence="11">
    <location>
        <begin position="271"/>
        <end position="318"/>
    </location>
</feature>
<dbReference type="PANTHER" id="PTHR12746:SF2">
    <property type="entry name" value="60S RIBOSOMAL EXPORT PROTEIN NMD3"/>
    <property type="match status" value="1"/>
</dbReference>
<feature type="domain" description="Nmd3 N-terminal" evidence="9">
    <location>
        <begin position="42"/>
        <end position="268"/>
    </location>
</feature>
<evidence type="ECO:0000256" key="7">
    <source>
        <dbReference type="RuleBase" id="RU364108"/>
    </source>
</evidence>
<proteinExistence type="inferred from homology"/>
<evidence type="ECO:0000256" key="4">
    <source>
        <dbReference type="ARBA" id="ARBA00022490"/>
    </source>
</evidence>
<dbReference type="InterPro" id="IPR007064">
    <property type="entry name" value="Nmd3_N"/>
</dbReference>
<dbReference type="InterPro" id="IPR039768">
    <property type="entry name" value="Nmd3"/>
</dbReference>
<evidence type="ECO:0000313" key="12">
    <source>
        <dbReference type="EMBL" id="KAK6590108.1"/>
    </source>
</evidence>
<keyword evidence="3 7" id="KW-0813">Transport</keyword>
<evidence type="ECO:0000313" key="13">
    <source>
        <dbReference type="Proteomes" id="UP001311799"/>
    </source>
</evidence>
<evidence type="ECO:0000259" key="10">
    <source>
        <dbReference type="Pfam" id="PF21192"/>
    </source>
</evidence>
<feature type="region of interest" description="Disordered" evidence="8">
    <location>
        <begin position="1"/>
        <end position="23"/>
    </location>
</feature>
<protein>
    <recommendedName>
        <fullName evidence="2 7">60S ribosomal export protein NMD3</fullName>
    </recommendedName>
</protein>
<keyword evidence="5 7" id="KW-0653">Protein transport</keyword>
<dbReference type="GO" id="GO:0005737">
    <property type="term" value="C:cytoplasm"/>
    <property type="evidence" value="ECO:0007669"/>
    <property type="project" value="UniProtKB-SubCell"/>
</dbReference>
<evidence type="ECO:0000256" key="5">
    <source>
        <dbReference type="ARBA" id="ARBA00022927"/>
    </source>
</evidence>
<comment type="similarity">
    <text evidence="1 7">Belongs to the NMD3 family.</text>
</comment>
<evidence type="ECO:0000256" key="8">
    <source>
        <dbReference type="SAM" id="MobiDB-lite"/>
    </source>
</evidence>
<dbReference type="EMBL" id="JAWDEY010000009">
    <property type="protein sequence ID" value="KAK6590108.1"/>
    <property type="molecule type" value="Genomic_DNA"/>
</dbReference>
<keyword evidence="13" id="KW-1185">Reference proteome</keyword>
<evidence type="ECO:0000256" key="2">
    <source>
        <dbReference type="ARBA" id="ARBA00017035"/>
    </source>
</evidence>
<comment type="caution">
    <text evidence="12">The sequence shown here is derived from an EMBL/GenBank/DDBJ whole genome shotgun (WGS) entry which is preliminary data.</text>
</comment>
<name>A0AAV9XZG1_9CRYT</name>
<dbReference type="PANTHER" id="PTHR12746">
    <property type="entry name" value="NONSENSE-MEDIATED MRNA DECAY PROTEIN 3"/>
    <property type="match status" value="1"/>
</dbReference>
<sequence length="615" mass="70073">MFESMQSDNMDGQMSVFKSSSGHSNTFEGVYSTVERPQYMNCCVCGMVTETNQSRMCINCIRSEIDIAEGISRHVVLPYCRQCERFQKPPWVSCQLESRELLALCLKKIKGLNTVRLVDAAFIWTEPHSKRLKVKCTIQKEIMNGAIVQQNIIIEFYLQGQQCDDCKRSFTPHTWNAVVQVRQRVQHKRTFLYLEQLILKNGAHEKVSNIVERPDGLDFQFQQKNHAQTLVDFITHHFVAKVKTSRQLISHDSHSNTHHNKFTFSVELSPICKDDVVFVPKSLSTTLLGGVSSILLCKKITNKLCLLDPFTGKEVELAREKYWQHVGTAGNNNSGGSGGNTNRSSLAPLLSRSSLVNFYVMNVDILRDSYIQDGGKGKRSCVMAEVELCKESDLGKPDSSVIVTTHLGNVINPGDLVSGYDFRTLNNFGSVEDSSEFIQWKERNHDVIVVKKVVKRGYQYCYNGVKGGEDFDRYSSSQTNVVQRPWVLQRLPKQTSYDGHSGNLTRNDDIEQFKDELEEDVEMRKGVNLYWDPRIQDSAREVYRKMRKPRHMVKKEKGNKNTSGEMVIDCCDANSTTMKGEYASDDDYDYSNTREDENQLDISELLDGLSIDDLQ</sequence>
<dbReference type="GO" id="GO:0043023">
    <property type="term" value="F:ribosomal large subunit binding"/>
    <property type="evidence" value="ECO:0007669"/>
    <property type="project" value="InterPro"/>
</dbReference>
<evidence type="ECO:0000256" key="6">
    <source>
        <dbReference type="ARBA" id="ARBA00023242"/>
    </source>
</evidence>